<evidence type="ECO:0000313" key="4">
    <source>
        <dbReference type="Proteomes" id="UP001429357"/>
    </source>
</evidence>
<dbReference type="EMBL" id="MAEI02000001">
    <property type="protein sequence ID" value="MEO1781915.1"/>
    <property type="molecule type" value="Genomic_DNA"/>
</dbReference>
<feature type="transmembrane region" description="Helical" evidence="1">
    <location>
        <begin position="6"/>
        <end position="25"/>
    </location>
</feature>
<dbReference type="SUPFAM" id="SSF48317">
    <property type="entry name" value="Acid phosphatase/Vanadium-dependent haloperoxidase"/>
    <property type="match status" value="1"/>
</dbReference>
<proteinExistence type="predicted"/>
<feature type="domain" description="Phosphatidic acid phosphatase type 2/haloperoxidase" evidence="2">
    <location>
        <begin position="77"/>
        <end position="187"/>
    </location>
</feature>
<keyword evidence="1" id="KW-1133">Transmembrane helix</keyword>
<feature type="transmembrane region" description="Helical" evidence="1">
    <location>
        <begin position="172"/>
        <end position="190"/>
    </location>
</feature>
<evidence type="ECO:0000313" key="3">
    <source>
        <dbReference type="EMBL" id="MEO1781915.1"/>
    </source>
</evidence>
<keyword evidence="4" id="KW-1185">Reference proteome</keyword>
<accession>A0ABV0F1U3</accession>
<dbReference type="InterPro" id="IPR000326">
    <property type="entry name" value="PAP2/HPO"/>
</dbReference>
<dbReference type="Proteomes" id="UP001429357">
    <property type="component" value="Unassembled WGS sequence"/>
</dbReference>
<comment type="caution">
    <text evidence="3">The sequence shown here is derived from an EMBL/GenBank/DDBJ whole genome shotgun (WGS) entry which is preliminary data.</text>
</comment>
<reference evidence="4" key="1">
    <citation type="submission" date="2016-06" db="EMBL/GenBank/DDBJ databases">
        <title>Four novel species of enterococci isolated from chicken manure.</title>
        <authorList>
            <person name="Van Tyne D."/>
        </authorList>
    </citation>
    <scope>NUCLEOTIDE SEQUENCE [LARGE SCALE GENOMIC DNA]</scope>
    <source>
        <strain evidence="4">JM9A</strain>
    </source>
</reference>
<sequence length="196" mass="21698">MLKAGLLLLALFIGLALLVQLKKLQSFDEGIAQKIFKTRSKSKTQLMLFFTALGRPRGFIVIIFLLAFVPGFRTSVLLPAGIALGFVWVSAYLLKRLIKRPRPKGQRLVEERDHSFPSYHATCSSTLFCCVALGGSSLYPLLTGLFMAISLVMAGMIGYSRIYLGIHYLSDVLGGWFLGTGFALILQWFLTTNSIL</sequence>
<keyword evidence="1" id="KW-0812">Transmembrane</keyword>
<dbReference type="PANTHER" id="PTHR14969:SF13">
    <property type="entry name" value="AT30094P"/>
    <property type="match status" value="1"/>
</dbReference>
<dbReference type="Gene3D" id="1.20.144.10">
    <property type="entry name" value="Phosphatidic acid phosphatase type 2/haloperoxidase"/>
    <property type="match status" value="2"/>
</dbReference>
<feature type="transmembrane region" description="Helical" evidence="1">
    <location>
        <begin position="75"/>
        <end position="94"/>
    </location>
</feature>
<feature type="transmembrane region" description="Helical" evidence="1">
    <location>
        <begin position="46"/>
        <end position="69"/>
    </location>
</feature>
<organism evidence="3 4">
    <name type="scientific">Enterococcus diestrammenae</name>
    <dbReference type="NCBI Taxonomy" id="1155073"/>
    <lineage>
        <taxon>Bacteria</taxon>
        <taxon>Bacillati</taxon>
        <taxon>Bacillota</taxon>
        <taxon>Bacilli</taxon>
        <taxon>Lactobacillales</taxon>
        <taxon>Enterococcaceae</taxon>
        <taxon>Enterococcus</taxon>
    </lineage>
</organism>
<protein>
    <submittedName>
        <fullName evidence="3">Undecaprenyl-diphosphatase</fullName>
    </submittedName>
</protein>
<feature type="transmembrane region" description="Helical" evidence="1">
    <location>
        <begin position="141"/>
        <end position="160"/>
    </location>
</feature>
<dbReference type="PANTHER" id="PTHR14969">
    <property type="entry name" value="SPHINGOSINE-1-PHOSPHATE PHOSPHOHYDROLASE"/>
    <property type="match status" value="1"/>
</dbReference>
<gene>
    <name evidence="3" type="ORF">BAU18_001508</name>
</gene>
<dbReference type="SMART" id="SM00014">
    <property type="entry name" value="acidPPc"/>
    <property type="match status" value="1"/>
</dbReference>
<dbReference type="Pfam" id="PF01569">
    <property type="entry name" value="PAP2"/>
    <property type="match status" value="1"/>
</dbReference>
<evidence type="ECO:0000256" key="1">
    <source>
        <dbReference type="SAM" id="Phobius"/>
    </source>
</evidence>
<dbReference type="InterPro" id="IPR036938">
    <property type="entry name" value="PAP2/HPO_sf"/>
</dbReference>
<dbReference type="CDD" id="cd03392">
    <property type="entry name" value="PAP2_like_2"/>
    <property type="match status" value="1"/>
</dbReference>
<evidence type="ECO:0000259" key="2">
    <source>
        <dbReference type="SMART" id="SM00014"/>
    </source>
</evidence>
<name>A0ABV0F1U3_9ENTE</name>
<reference evidence="3 4" key="2">
    <citation type="submission" date="2024-02" db="EMBL/GenBank/DDBJ databases">
        <title>The Genome Sequence of Enterococcus diestrammenae JM9A.</title>
        <authorList>
            <person name="Earl A."/>
            <person name="Manson A."/>
            <person name="Gilmore M."/>
            <person name="Sanders J."/>
            <person name="Shea T."/>
            <person name="Howe W."/>
            <person name="Livny J."/>
            <person name="Cuomo C."/>
            <person name="Neafsey D."/>
            <person name="Birren B."/>
        </authorList>
    </citation>
    <scope>NUCLEOTIDE SEQUENCE [LARGE SCALE GENOMIC DNA]</scope>
    <source>
        <strain evidence="3 4">JM9A</strain>
    </source>
</reference>
<keyword evidence="1" id="KW-0472">Membrane</keyword>